<dbReference type="AlphaFoldDB" id="A0AAD5QVA2"/>
<dbReference type="EMBL" id="JAHQIW010004688">
    <property type="protein sequence ID" value="KAJ1363385.1"/>
    <property type="molecule type" value="Genomic_DNA"/>
</dbReference>
<protein>
    <submittedName>
        <fullName evidence="1">Uncharacterized protein</fullName>
    </submittedName>
</protein>
<evidence type="ECO:0000313" key="1">
    <source>
        <dbReference type="EMBL" id="KAJ1363385.1"/>
    </source>
</evidence>
<comment type="caution">
    <text evidence="1">The sequence shown here is derived from an EMBL/GenBank/DDBJ whole genome shotgun (WGS) entry which is preliminary data.</text>
</comment>
<organism evidence="1 2">
    <name type="scientific">Parelaphostrongylus tenuis</name>
    <name type="common">Meningeal worm</name>
    <dbReference type="NCBI Taxonomy" id="148309"/>
    <lineage>
        <taxon>Eukaryota</taxon>
        <taxon>Metazoa</taxon>
        <taxon>Ecdysozoa</taxon>
        <taxon>Nematoda</taxon>
        <taxon>Chromadorea</taxon>
        <taxon>Rhabditida</taxon>
        <taxon>Rhabditina</taxon>
        <taxon>Rhabditomorpha</taxon>
        <taxon>Strongyloidea</taxon>
        <taxon>Metastrongylidae</taxon>
        <taxon>Parelaphostrongylus</taxon>
    </lineage>
</organism>
<sequence>MTAEKRLTLANVTKINCSGENCDNSSKVAMSSPRKRFAAQRKFLVVATYHADRSPPLSAIFSPTDRRPSAYIFSSTKKRLNEEENPTEEKLCLRSYDLAERLAEIKKICRTVFQQVYHLVYSLP</sequence>
<dbReference type="Proteomes" id="UP001196413">
    <property type="component" value="Unassembled WGS sequence"/>
</dbReference>
<proteinExistence type="predicted"/>
<accession>A0AAD5QVA2</accession>
<keyword evidence="2" id="KW-1185">Reference proteome</keyword>
<name>A0AAD5QVA2_PARTN</name>
<evidence type="ECO:0000313" key="2">
    <source>
        <dbReference type="Proteomes" id="UP001196413"/>
    </source>
</evidence>
<gene>
    <name evidence="1" type="ORF">KIN20_023235</name>
</gene>
<reference evidence="1" key="1">
    <citation type="submission" date="2021-06" db="EMBL/GenBank/DDBJ databases">
        <title>Parelaphostrongylus tenuis whole genome reference sequence.</title>
        <authorList>
            <person name="Garwood T.J."/>
            <person name="Larsen P.A."/>
            <person name="Fountain-Jones N.M."/>
            <person name="Garbe J.R."/>
            <person name="Macchietto M.G."/>
            <person name="Kania S.A."/>
            <person name="Gerhold R.W."/>
            <person name="Richards J.E."/>
            <person name="Wolf T.M."/>
        </authorList>
    </citation>
    <scope>NUCLEOTIDE SEQUENCE</scope>
    <source>
        <strain evidence="1">MNPRO001-30</strain>
        <tissue evidence="1">Meninges</tissue>
    </source>
</reference>